<gene>
    <name evidence="2" type="ORF">Sste5346_004080</name>
</gene>
<keyword evidence="1" id="KW-1133">Transmembrane helix</keyword>
<feature type="transmembrane region" description="Helical" evidence="1">
    <location>
        <begin position="86"/>
        <end position="108"/>
    </location>
</feature>
<dbReference type="Proteomes" id="UP001583186">
    <property type="component" value="Unassembled WGS sequence"/>
</dbReference>
<proteinExistence type="predicted"/>
<protein>
    <recommendedName>
        <fullName evidence="4">MARVEL domain-containing protein</fullName>
    </recommendedName>
</protein>
<evidence type="ECO:0008006" key="4">
    <source>
        <dbReference type="Google" id="ProtNLM"/>
    </source>
</evidence>
<organism evidence="2 3">
    <name type="scientific">Sporothrix stenoceras</name>
    <dbReference type="NCBI Taxonomy" id="5173"/>
    <lineage>
        <taxon>Eukaryota</taxon>
        <taxon>Fungi</taxon>
        <taxon>Dikarya</taxon>
        <taxon>Ascomycota</taxon>
        <taxon>Pezizomycotina</taxon>
        <taxon>Sordariomycetes</taxon>
        <taxon>Sordariomycetidae</taxon>
        <taxon>Ophiostomatales</taxon>
        <taxon>Ophiostomataceae</taxon>
        <taxon>Sporothrix</taxon>
    </lineage>
</organism>
<evidence type="ECO:0000313" key="3">
    <source>
        <dbReference type="Proteomes" id="UP001583186"/>
    </source>
</evidence>
<feature type="transmembrane region" description="Helical" evidence="1">
    <location>
        <begin position="24"/>
        <end position="48"/>
    </location>
</feature>
<keyword evidence="1" id="KW-0812">Transmembrane</keyword>
<evidence type="ECO:0000313" key="2">
    <source>
        <dbReference type="EMBL" id="KAL1897344.1"/>
    </source>
</evidence>
<keyword evidence="3" id="KW-1185">Reference proteome</keyword>
<keyword evidence="1" id="KW-0472">Membrane</keyword>
<dbReference type="EMBL" id="JAWCUI010000019">
    <property type="protein sequence ID" value="KAL1897344.1"/>
    <property type="molecule type" value="Genomic_DNA"/>
</dbReference>
<accession>A0ABR3ZAJ2</accession>
<sequence length="183" mass="20152">MYQYPQPAMYVEPPKKKSFSWSTVFYTTFGLLALATNIPIAVVAAKLLHRWPAFFHKAGVPLAAAIIAIVADAMAILFFAKRYRAFWLVVPLDLLVAIMAAVGVFSLLGAGFSSSNMPLTDAQAQMMADWSLDQDLGVIFSGLVCGVRVLSLFVNSILSCLIFTRTRRHEPTTVQAIQTTELY</sequence>
<feature type="transmembrane region" description="Helical" evidence="1">
    <location>
        <begin position="136"/>
        <end position="163"/>
    </location>
</feature>
<reference evidence="2 3" key="1">
    <citation type="journal article" date="2024" name="IMA Fungus">
        <title>IMA Genome - F19 : A genome assembly and annotation guide to empower mycologists, including annotated draft genome sequences of Ceratocystis pirilliformis, Diaporthe australafricana, Fusarium ophioides, Paecilomyces lecythidis, and Sporothrix stenoceras.</title>
        <authorList>
            <person name="Aylward J."/>
            <person name="Wilson A.M."/>
            <person name="Visagie C.M."/>
            <person name="Spraker J."/>
            <person name="Barnes I."/>
            <person name="Buitendag C."/>
            <person name="Ceriani C."/>
            <person name="Del Mar Angel L."/>
            <person name="du Plessis D."/>
            <person name="Fuchs T."/>
            <person name="Gasser K."/>
            <person name="Kramer D."/>
            <person name="Li W."/>
            <person name="Munsamy K."/>
            <person name="Piso A."/>
            <person name="Price J.L."/>
            <person name="Sonnekus B."/>
            <person name="Thomas C."/>
            <person name="van der Nest A."/>
            <person name="van Dijk A."/>
            <person name="van Heerden A."/>
            <person name="van Vuuren N."/>
            <person name="Yilmaz N."/>
            <person name="Duong T.A."/>
            <person name="van der Merwe N.A."/>
            <person name="Wingfield M.J."/>
            <person name="Wingfield B.D."/>
        </authorList>
    </citation>
    <scope>NUCLEOTIDE SEQUENCE [LARGE SCALE GENOMIC DNA]</scope>
    <source>
        <strain evidence="2 3">CMW 5346</strain>
    </source>
</reference>
<name>A0ABR3ZAJ2_9PEZI</name>
<comment type="caution">
    <text evidence="2">The sequence shown here is derived from an EMBL/GenBank/DDBJ whole genome shotgun (WGS) entry which is preliminary data.</text>
</comment>
<evidence type="ECO:0000256" key="1">
    <source>
        <dbReference type="SAM" id="Phobius"/>
    </source>
</evidence>
<feature type="transmembrane region" description="Helical" evidence="1">
    <location>
        <begin position="60"/>
        <end position="79"/>
    </location>
</feature>